<keyword evidence="3" id="KW-1185">Reference proteome</keyword>
<protein>
    <recommendedName>
        <fullName evidence="1">Protein YOP1</fullName>
    </recommendedName>
</protein>
<feature type="transmembrane region" description="Helical" evidence="1">
    <location>
        <begin position="37"/>
        <end position="61"/>
    </location>
</feature>
<dbReference type="EMBL" id="JAZGUE010000005">
    <property type="protein sequence ID" value="KAL2266023.1"/>
    <property type="molecule type" value="Genomic_DNA"/>
</dbReference>
<keyword evidence="1" id="KW-0472">Membrane</keyword>
<dbReference type="RefSeq" id="XP_070864750.1">
    <property type="nucleotide sequence ID" value="XM_071011968.1"/>
</dbReference>
<comment type="caution">
    <text evidence="2">The sequence shown here is derived from an EMBL/GenBank/DDBJ whole genome shotgun (WGS) entry which is preliminary data.</text>
</comment>
<dbReference type="PANTHER" id="PTHR12300">
    <property type="entry name" value="HVA22-LIKE PROTEINS"/>
    <property type="match status" value="1"/>
</dbReference>
<dbReference type="Proteomes" id="UP001600064">
    <property type="component" value="Unassembled WGS sequence"/>
</dbReference>
<evidence type="ECO:0000256" key="1">
    <source>
        <dbReference type="RuleBase" id="RU362006"/>
    </source>
</evidence>
<dbReference type="InterPro" id="IPR004345">
    <property type="entry name" value="TB2_DP1_HVA22"/>
</dbReference>
<name>A0ABR4D6R9_9PEZI</name>
<dbReference type="Pfam" id="PF03134">
    <property type="entry name" value="TB2_DP1_HVA22"/>
    <property type="match status" value="1"/>
</dbReference>
<keyword evidence="1" id="KW-0812">Transmembrane</keyword>
<evidence type="ECO:0000313" key="3">
    <source>
        <dbReference type="Proteomes" id="UP001600064"/>
    </source>
</evidence>
<accession>A0ABR4D6R9</accession>
<sequence length="164" mass="18861">MFDLIPNLVSSVASFLFPVFASYKALKTSDPAQLTPWLMYWVVLSFVVLFESWTGWILFWVPFYAYARFLFLLYLVLPQTQGARVIYETYVHPRLEENETAIEELIATAHERLRTAGIAYLKRAIELLRTNREPGWGAYTWVVAWVGIRHSGMDQVSGGVYTVG</sequence>
<organism evidence="2 3">
    <name type="scientific">Remersonia thermophila</name>
    <dbReference type="NCBI Taxonomy" id="72144"/>
    <lineage>
        <taxon>Eukaryota</taxon>
        <taxon>Fungi</taxon>
        <taxon>Dikarya</taxon>
        <taxon>Ascomycota</taxon>
        <taxon>Pezizomycotina</taxon>
        <taxon>Sordariomycetes</taxon>
        <taxon>Sordariomycetidae</taxon>
        <taxon>Sordariales</taxon>
        <taxon>Sordariales incertae sedis</taxon>
        <taxon>Remersonia</taxon>
    </lineage>
</organism>
<proteinExistence type="inferred from homology"/>
<keyword evidence="1" id="KW-1133">Transmembrane helix</keyword>
<dbReference type="PANTHER" id="PTHR12300:SF177">
    <property type="entry name" value="PROTEIN YOP1"/>
    <property type="match status" value="1"/>
</dbReference>
<reference evidence="2 3" key="1">
    <citation type="journal article" date="2024" name="Commun. Biol.">
        <title>Comparative genomic analysis of thermophilic fungi reveals convergent evolutionary adaptations and gene losses.</title>
        <authorList>
            <person name="Steindorff A.S."/>
            <person name="Aguilar-Pontes M.V."/>
            <person name="Robinson A.J."/>
            <person name="Andreopoulos B."/>
            <person name="LaButti K."/>
            <person name="Kuo A."/>
            <person name="Mondo S."/>
            <person name="Riley R."/>
            <person name="Otillar R."/>
            <person name="Haridas S."/>
            <person name="Lipzen A."/>
            <person name="Grimwood J."/>
            <person name="Schmutz J."/>
            <person name="Clum A."/>
            <person name="Reid I.D."/>
            <person name="Moisan M.C."/>
            <person name="Butler G."/>
            <person name="Nguyen T.T.M."/>
            <person name="Dewar K."/>
            <person name="Conant G."/>
            <person name="Drula E."/>
            <person name="Henrissat B."/>
            <person name="Hansel C."/>
            <person name="Singer S."/>
            <person name="Hutchinson M.I."/>
            <person name="de Vries R.P."/>
            <person name="Natvig D.O."/>
            <person name="Powell A.J."/>
            <person name="Tsang A."/>
            <person name="Grigoriev I.V."/>
        </authorList>
    </citation>
    <scope>NUCLEOTIDE SEQUENCE [LARGE SCALE GENOMIC DNA]</scope>
    <source>
        <strain evidence="2 3">ATCC 22073</strain>
    </source>
</reference>
<comment type="similarity">
    <text evidence="1">Belongs to the DP1 family.</text>
</comment>
<comment type="subcellular location">
    <subcellularLocation>
        <location evidence="1">Membrane</location>
        <topology evidence="1">Multi-pass membrane protein</topology>
    </subcellularLocation>
</comment>
<evidence type="ECO:0000313" key="2">
    <source>
        <dbReference type="EMBL" id="KAL2266023.1"/>
    </source>
</evidence>
<comment type="caution">
    <text evidence="1">Lacks conserved residue(s) required for the propagation of feature annotation.</text>
</comment>
<dbReference type="GeneID" id="98126612"/>
<gene>
    <name evidence="2" type="ORF">VTJ83DRAFT_5375</name>
</gene>